<protein>
    <recommendedName>
        <fullName evidence="3">Aldehyde dehydrogenase domain-containing protein</fullName>
    </recommendedName>
</protein>
<evidence type="ECO:0008006" key="3">
    <source>
        <dbReference type="Google" id="ProtNLM"/>
    </source>
</evidence>
<dbReference type="AlphaFoldDB" id="A0A0C2GEH3"/>
<evidence type="ECO:0000313" key="2">
    <source>
        <dbReference type="Proteomes" id="UP000054047"/>
    </source>
</evidence>
<dbReference type="InterPro" id="IPR016161">
    <property type="entry name" value="Ald_DH/histidinol_DH"/>
</dbReference>
<dbReference type="OrthoDB" id="5802435at2759"/>
<keyword evidence="2" id="KW-1185">Reference proteome</keyword>
<organism evidence="1 2">
    <name type="scientific">Ancylostoma duodenale</name>
    <dbReference type="NCBI Taxonomy" id="51022"/>
    <lineage>
        <taxon>Eukaryota</taxon>
        <taxon>Metazoa</taxon>
        <taxon>Ecdysozoa</taxon>
        <taxon>Nematoda</taxon>
        <taxon>Chromadorea</taxon>
        <taxon>Rhabditida</taxon>
        <taxon>Rhabditina</taxon>
        <taxon>Rhabditomorpha</taxon>
        <taxon>Strongyloidea</taxon>
        <taxon>Ancylostomatidae</taxon>
        <taxon>Ancylostomatinae</taxon>
        <taxon>Ancylostoma</taxon>
    </lineage>
</organism>
<gene>
    <name evidence="1" type="ORF">ANCDUO_12491</name>
</gene>
<dbReference type="Gene3D" id="3.40.605.10">
    <property type="entry name" value="Aldehyde Dehydrogenase, Chain A, domain 1"/>
    <property type="match status" value="1"/>
</dbReference>
<proteinExistence type="predicted"/>
<accession>A0A0C2GEH3</accession>
<name>A0A0C2GEH3_9BILA</name>
<dbReference type="SUPFAM" id="SSF53720">
    <property type="entry name" value="ALDH-like"/>
    <property type="match status" value="1"/>
</dbReference>
<dbReference type="InterPro" id="IPR016162">
    <property type="entry name" value="Ald_DH_N"/>
</dbReference>
<reference evidence="1 2" key="1">
    <citation type="submission" date="2013-12" db="EMBL/GenBank/DDBJ databases">
        <title>Draft genome of the parsitic nematode Ancylostoma duodenale.</title>
        <authorList>
            <person name="Mitreva M."/>
        </authorList>
    </citation>
    <scope>NUCLEOTIDE SEQUENCE [LARGE SCALE GENOMIC DNA]</scope>
    <source>
        <strain evidence="1 2">Zhejiang</strain>
    </source>
</reference>
<sequence length="85" mass="9416">MLRAAFARVALQIRASSSIPNGIKDIKPKYTKLFINNEWVNATSKKTYDTINPANNTVIAQIAEGDKPDVDKAVKCFVSSTCKER</sequence>
<evidence type="ECO:0000313" key="1">
    <source>
        <dbReference type="EMBL" id="KIH57319.1"/>
    </source>
</evidence>
<dbReference type="GO" id="GO:0016491">
    <property type="term" value="F:oxidoreductase activity"/>
    <property type="evidence" value="ECO:0007669"/>
    <property type="project" value="InterPro"/>
</dbReference>
<dbReference type="Proteomes" id="UP000054047">
    <property type="component" value="Unassembled WGS sequence"/>
</dbReference>
<dbReference type="EMBL" id="KN734508">
    <property type="protein sequence ID" value="KIH57319.1"/>
    <property type="molecule type" value="Genomic_DNA"/>
</dbReference>